<keyword evidence="2" id="KW-1133">Transmembrane helix</keyword>
<keyword evidence="2" id="KW-0812">Transmembrane</keyword>
<sequence>MGMWKEAVIYLAAFILALLAIWLLPLGFSRAGGAVVVAVAFLIAVLARLAESVVPLWQIVLLLGLLLAAVSYLFDRRFGTVLYRSVTEKEEDDETNDARIEKTVRLMKPIDHNDKEADQREANDLNDGRQQTAFRQEHGHVAPEVALPNAAVRLHDGLEADEPASDGLEPALKDSASALNEPTTAVDEPRLSSDESMLRLDDLGTALGELGAAVKHAEDFEREKERTERSAALLSELASHAEQRVPFSLESIALGEDRRAVEREEERSAFSPALLPMQVDDEEQPSDSAFESVIAADEPARPSHDWLDELPVAMTPDIEAAALQAEAAAGSLANDHDDCDLLQAIDRSDAASLLTFFEADNDYGDESELISEQEALLEWTSVKDAPPDITQVSLSEVGSVTEQIGETDEENALFEQQGERQTKQNRQAGVGYCELEEDRRTGRKRGSE</sequence>
<dbReference type="RefSeq" id="WP_011887916.1">
    <property type="nucleotide sequence ID" value="NZ_CP017690.1"/>
</dbReference>
<feature type="transmembrane region" description="Helical" evidence="2">
    <location>
        <begin position="56"/>
        <end position="74"/>
    </location>
</feature>
<dbReference type="EMBL" id="CP133461">
    <property type="protein sequence ID" value="WMV75524.1"/>
    <property type="molecule type" value="Genomic_DNA"/>
</dbReference>
<feature type="compositionally biased region" description="Basic and acidic residues" evidence="1">
    <location>
        <begin position="437"/>
        <end position="448"/>
    </location>
</feature>
<dbReference type="GeneID" id="87623291"/>
<feature type="transmembrane region" description="Helical" evidence="2">
    <location>
        <begin position="7"/>
        <end position="24"/>
    </location>
</feature>
<protein>
    <submittedName>
        <fullName evidence="3">Uncharacterized protein</fullName>
    </submittedName>
</protein>
<name>A0ABY9QDM1_GEOTD</name>
<keyword evidence="4" id="KW-1185">Reference proteome</keyword>
<evidence type="ECO:0000313" key="3">
    <source>
        <dbReference type="EMBL" id="WMV75524.1"/>
    </source>
</evidence>
<organism evidence="3 4">
    <name type="scientific">Geobacillus thermodenitrificans</name>
    <dbReference type="NCBI Taxonomy" id="33940"/>
    <lineage>
        <taxon>Bacteria</taxon>
        <taxon>Bacillati</taxon>
        <taxon>Bacillota</taxon>
        <taxon>Bacilli</taxon>
        <taxon>Bacillales</taxon>
        <taxon>Anoxybacillaceae</taxon>
        <taxon>Geobacillus</taxon>
    </lineage>
</organism>
<dbReference type="Proteomes" id="UP001297580">
    <property type="component" value="Chromosome"/>
</dbReference>
<evidence type="ECO:0000256" key="1">
    <source>
        <dbReference type="SAM" id="MobiDB-lite"/>
    </source>
</evidence>
<reference evidence="3 4" key="1">
    <citation type="submission" date="2023-08" db="EMBL/GenBank/DDBJ databases">
        <title>Complete genome sequence of Geobacillus thermodenitrificans K1041, a genetically tractable strain representative of the genus Geobacillus.</title>
        <authorList>
            <person name="Kani S."/>
            <person name="Suzuki H."/>
        </authorList>
    </citation>
    <scope>NUCLEOTIDE SEQUENCE [LARGE SCALE GENOMIC DNA]</scope>
    <source>
        <strain evidence="3 4">K1041</strain>
    </source>
</reference>
<feature type="region of interest" description="Disordered" evidence="1">
    <location>
        <begin position="405"/>
        <end position="448"/>
    </location>
</feature>
<feature type="transmembrane region" description="Helical" evidence="2">
    <location>
        <begin position="31"/>
        <end position="50"/>
    </location>
</feature>
<evidence type="ECO:0000313" key="4">
    <source>
        <dbReference type="Proteomes" id="UP001297580"/>
    </source>
</evidence>
<keyword evidence="2" id="KW-0472">Membrane</keyword>
<accession>A0ABY9QDM1</accession>
<proteinExistence type="predicted"/>
<gene>
    <name evidence="3" type="ORF">HSX42_14840</name>
</gene>
<evidence type="ECO:0000256" key="2">
    <source>
        <dbReference type="SAM" id="Phobius"/>
    </source>
</evidence>